<feature type="compositionally biased region" description="Low complexity" evidence="1">
    <location>
        <begin position="56"/>
        <end position="65"/>
    </location>
</feature>
<sequence>INLSFGFGNVIRSSTYSDHDAKLLRPADHIIHHQACGRRKSGSRFNIFFPRPPTLRRQQQQQQQQQEEERINAGPEVADSDDDIRRHSSLVGEVGSSNARPSGEQIHIAQMIEFMEEKEEHGRMTRRDDAVRAWRPRRNGGSSTGAVRTGADREFHDAERTRIGESLPRERPESSDSWPQFSPSAASRGGPAPMIRPTFTRQHSLSSSNSGDFGGVGQDAVNTAPVHRRRSIRRPSKLRSSLLSSSALLPNLEEDECTIAAKAETEISAIEQPNKCPFGHGTVYSSPYVSVLDHACLSCALFSTDMHN</sequence>
<evidence type="ECO:0000313" key="3">
    <source>
        <dbReference type="Proteomes" id="UP000266841"/>
    </source>
</evidence>
<accession>K0SSK6</accession>
<dbReference type="AlphaFoldDB" id="K0SSK6"/>
<feature type="non-terminal residue" evidence="2">
    <location>
        <position position="1"/>
    </location>
</feature>
<comment type="caution">
    <text evidence="2">The sequence shown here is derived from an EMBL/GenBank/DDBJ whole genome shotgun (WGS) entry which is preliminary data.</text>
</comment>
<feature type="region of interest" description="Disordered" evidence="1">
    <location>
        <begin position="54"/>
        <end position="84"/>
    </location>
</feature>
<feature type="region of interest" description="Disordered" evidence="1">
    <location>
        <begin position="118"/>
        <end position="237"/>
    </location>
</feature>
<keyword evidence="3" id="KW-1185">Reference proteome</keyword>
<feature type="compositionally biased region" description="Basic residues" evidence="1">
    <location>
        <begin position="226"/>
        <end position="237"/>
    </location>
</feature>
<feature type="compositionally biased region" description="Basic and acidic residues" evidence="1">
    <location>
        <begin position="118"/>
        <end position="132"/>
    </location>
</feature>
<feature type="compositionally biased region" description="Polar residues" evidence="1">
    <location>
        <begin position="199"/>
        <end position="211"/>
    </location>
</feature>
<proteinExistence type="predicted"/>
<organism evidence="2 3">
    <name type="scientific">Thalassiosira oceanica</name>
    <name type="common">Marine diatom</name>
    <dbReference type="NCBI Taxonomy" id="159749"/>
    <lineage>
        <taxon>Eukaryota</taxon>
        <taxon>Sar</taxon>
        <taxon>Stramenopiles</taxon>
        <taxon>Ochrophyta</taxon>
        <taxon>Bacillariophyta</taxon>
        <taxon>Coscinodiscophyceae</taxon>
        <taxon>Thalassiosirophycidae</taxon>
        <taxon>Thalassiosirales</taxon>
        <taxon>Thalassiosiraceae</taxon>
        <taxon>Thalassiosira</taxon>
    </lineage>
</organism>
<evidence type="ECO:0000256" key="1">
    <source>
        <dbReference type="SAM" id="MobiDB-lite"/>
    </source>
</evidence>
<feature type="compositionally biased region" description="Polar residues" evidence="1">
    <location>
        <begin position="175"/>
        <end position="185"/>
    </location>
</feature>
<reference evidence="2 3" key="1">
    <citation type="journal article" date="2012" name="Genome Biol.">
        <title>Genome and low-iron response of an oceanic diatom adapted to chronic iron limitation.</title>
        <authorList>
            <person name="Lommer M."/>
            <person name="Specht M."/>
            <person name="Roy A.S."/>
            <person name="Kraemer L."/>
            <person name="Andreson R."/>
            <person name="Gutowska M.A."/>
            <person name="Wolf J."/>
            <person name="Bergner S.V."/>
            <person name="Schilhabel M.B."/>
            <person name="Klostermeier U.C."/>
            <person name="Beiko R.G."/>
            <person name="Rosenstiel P."/>
            <person name="Hippler M."/>
            <person name="Laroche J."/>
        </authorList>
    </citation>
    <scope>NUCLEOTIDE SEQUENCE [LARGE SCALE GENOMIC DNA]</scope>
    <source>
        <strain evidence="2 3">CCMP1005</strain>
    </source>
</reference>
<dbReference type="EMBL" id="AGNL01010250">
    <property type="protein sequence ID" value="EJK69298.1"/>
    <property type="molecule type" value="Genomic_DNA"/>
</dbReference>
<feature type="compositionally biased region" description="Basic and acidic residues" evidence="1">
    <location>
        <begin position="150"/>
        <end position="174"/>
    </location>
</feature>
<dbReference type="Proteomes" id="UP000266841">
    <property type="component" value="Unassembled WGS sequence"/>
</dbReference>
<protein>
    <submittedName>
        <fullName evidence="2">Uncharacterized protein</fullName>
    </submittedName>
</protein>
<name>K0SSK6_THAOC</name>
<gene>
    <name evidence="2" type="ORF">THAOC_09456</name>
</gene>
<evidence type="ECO:0000313" key="2">
    <source>
        <dbReference type="EMBL" id="EJK69298.1"/>
    </source>
</evidence>